<sequence length="69" mass="8017">MLLKVCCGYLLFHAVNFFLKHHSDCEAHYTIVAIFSFGIHPSALKNKTKQKQQQQQQQKKKKNLVNMQG</sequence>
<dbReference type="Proteomes" id="UP000054359">
    <property type="component" value="Unassembled WGS sequence"/>
</dbReference>
<evidence type="ECO:0000313" key="3">
    <source>
        <dbReference type="Proteomes" id="UP000054359"/>
    </source>
</evidence>
<keyword evidence="3" id="KW-1185">Reference proteome</keyword>
<proteinExistence type="predicted"/>
<evidence type="ECO:0000313" key="2">
    <source>
        <dbReference type="EMBL" id="KFM73799.1"/>
    </source>
</evidence>
<name>A0A087U8W0_STEMI</name>
<dbReference type="AlphaFoldDB" id="A0A087U8W0"/>
<feature type="non-terminal residue" evidence="2">
    <location>
        <position position="69"/>
    </location>
</feature>
<feature type="region of interest" description="Disordered" evidence="1">
    <location>
        <begin position="46"/>
        <end position="69"/>
    </location>
</feature>
<accession>A0A087U8W0</accession>
<evidence type="ECO:0000256" key="1">
    <source>
        <dbReference type="SAM" id="MobiDB-lite"/>
    </source>
</evidence>
<dbReference type="EMBL" id="KK118761">
    <property type="protein sequence ID" value="KFM73799.1"/>
    <property type="molecule type" value="Genomic_DNA"/>
</dbReference>
<organism evidence="2 3">
    <name type="scientific">Stegodyphus mimosarum</name>
    <name type="common">African social velvet spider</name>
    <dbReference type="NCBI Taxonomy" id="407821"/>
    <lineage>
        <taxon>Eukaryota</taxon>
        <taxon>Metazoa</taxon>
        <taxon>Ecdysozoa</taxon>
        <taxon>Arthropoda</taxon>
        <taxon>Chelicerata</taxon>
        <taxon>Arachnida</taxon>
        <taxon>Araneae</taxon>
        <taxon>Araneomorphae</taxon>
        <taxon>Entelegynae</taxon>
        <taxon>Eresoidea</taxon>
        <taxon>Eresidae</taxon>
        <taxon>Stegodyphus</taxon>
    </lineage>
</organism>
<protein>
    <submittedName>
        <fullName evidence="2">Uncharacterized protein</fullName>
    </submittedName>
</protein>
<reference evidence="2 3" key="1">
    <citation type="submission" date="2013-11" db="EMBL/GenBank/DDBJ databases">
        <title>Genome sequencing of Stegodyphus mimosarum.</title>
        <authorList>
            <person name="Bechsgaard J."/>
        </authorList>
    </citation>
    <scope>NUCLEOTIDE SEQUENCE [LARGE SCALE GENOMIC DNA]</scope>
</reference>
<gene>
    <name evidence="2" type="ORF">X975_11415</name>
</gene>